<feature type="non-terminal residue" evidence="1">
    <location>
        <position position="1"/>
    </location>
</feature>
<feature type="non-terminal residue" evidence="1">
    <location>
        <position position="124"/>
    </location>
</feature>
<protein>
    <submittedName>
        <fullName evidence="1">Uncharacterized protein</fullName>
    </submittedName>
</protein>
<dbReference type="EMBL" id="BART01039294">
    <property type="protein sequence ID" value="GAH12554.1"/>
    <property type="molecule type" value="Genomic_DNA"/>
</dbReference>
<reference evidence="1" key="1">
    <citation type="journal article" date="2014" name="Front. Microbiol.">
        <title>High frequency of phylogenetically diverse reductive dehalogenase-homologous genes in deep subseafloor sedimentary metagenomes.</title>
        <authorList>
            <person name="Kawai M."/>
            <person name="Futagami T."/>
            <person name="Toyoda A."/>
            <person name="Takaki Y."/>
            <person name="Nishi S."/>
            <person name="Hori S."/>
            <person name="Arai W."/>
            <person name="Tsubouchi T."/>
            <person name="Morono Y."/>
            <person name="Uchiyama I."/>
            <person name="Ito T."/>
            <person name="Fujiyama A."/>
            <person name="Inagaki F."/>
            <person name="Takami H."/>
        </authorList>
    </citation>
    <scope>NUCLEOTIDE SEQUENCE</scope>
    <source>
        <strain evidence="1">Expedition CK06-06</strain>
    </source>
</reference>
<sequence>NSLMDLDWNEDYFWLTYWNGSSGGMNAEKYNSDFDYLENVCLSCQSTTGAAKAWNGTNFITMTNEVLGNFKIWDEDFTYVNNKSFNYYTNGLKAITWNGTNYIANFNAFLTIFEDDYVYILDDG</sequence>
<gene>
    <name evidence="1" type="ORF">S01H4_64666</name>
</gene>
<proteinExistence type="predicted"/>
<organism evidence="1">
    <name type="scientific">marine sediment metagenome</name>
    <dbReference type="NCBI Taxonomy" id="412755"/>
    <lineage>
        <taxon>unclassified sequences</taxon>
        <taxon>metagenomes</taxon>
        <taxon>ecological metagenomes</taxon>
    </lineage>
</organism>
<dbReference type="AlphaFoldDB" id="X1E5U9"/>
<accession>X1E5U9</accession>
<comment type="caution">
    <text evidence="1">The sequence shown here is derived from an EMBL/GenBank/DDBJ whole genome shotgun (WGS) entry which is preliminary data.</text>
</comment>
<name>X1E5U9_9ZZZZ</name>
<evidence type="ECO:0000313" key="1">
    <source>
        <dbReference type="EMBL" id="GAH12554.1"/>
    </source>
</evidence>